<dbReference type="Pfam" id="PF00106">
    <property type="entry name" value="adh_short"/>
    <property type="match status" value="1"/>
</dbReference>
<dbReference type="PANTHER" id="PTHR42901">
    <property type="entry name" value="ALCOHOL DEHYDROGENASE"/>
    <property type="match status" value="1"/>
</dbReference>
<dbReference type="Proteomes" id="UP000034112">
    <property type="component" value="Unassembled WGS sequence"/>
</dbReference>
<dbReference type="PANTHER" id="PTHR42901:SF1">
    <property type="entry name" value="ALCOHOL DEHYDROGENASE"/>
    <property type="match status" value="1"/>
</dbReference>
<proteinExistence type="inferred from homology"/>
<dbReference type="Gene3D" id="3.40.50.720">
    <property type="entry name" value="NAD(P)-binding Rossmann-like Domain"/>
    <property type="match status" value="1"/>
</dbReference>
<dbReference type="SUPFAM" id="SSF51735">
    <property type="entry name" value="NAD(P)-binding Rossmann-fold domains"/>
    <property type="match status" value="1"/>
</dbReference>
<evidence type="ECO:0008006" key="6">
    <source>
        <dbReference type="Google" id="ProtNLM"/>
    </source>
</evidence>
<reference evidence="5" key="1">
    <citation type="journal article" date="2015" name="Genome Announc.">
        <title>Draft whole-genome sequence of the biocontrol agent Trichoderma harzianum T6776.</title>
        <authorList>
            <person name="Baroncelli R."/>
            <person name="Piaggeschi G."/>
            <person name="Fiorini L."/>
            <person name="Bertolini E."/>
            <person name="Zapparata A."/>
            <person name="Pe M.E."/>
            <person name="Sarrocco S."/>
            <person name="Vannacci G."/>
        </authorList>
    </citation>
    <scope>NUCLEOTIDE SEQUENCE [LARGE SCALE GENOMIC DNA]</scope>
    <source>
        <strain evidence="5">T6776</strain>
    </source>
</reference>
<dbReference type="PRINTS" id="PR00081">
    <property type="entry name" value="GDHRDH"/>
</dbReference>
<keyword evidence="2" id="KW-0560">Oxidoreductase</keyword>
<dbReference type="GO" id="GO:0016491">
    <property type="term" value="F:oxidoreductase activity"/>
    <property type="evidence" value="ECO:0007669"/>
    <property type="project" value="UniProtKB-KW"/>
</dbReference>
<feature type="coiled-coil region" evidence="3">
    <location>
        <begin position="58"/>
        <end position="85"/>
    </location>
</feature>
<protein>
    <recommendedName>
        <fullName evidence="6">Short chain dehydrogenase</fullName>
    </recommendedName>
</protein>
<evidence type="ECO:0000256" key="1">
    <source>
        <dbReference type="ARBA" id="ARBA00006484"/>
    </source>
</evidence>
<evidence type="ECO:0000256" key="3">
    <source>
        <dbReference type="SAM" id="Coils"/>
    </source>
</evidence>
<dbReference type="OMA" id="IMTEMTE"/>
<name>A0A0F9XXM8_TRIHA</name>
<sequence length="287" mass="30916">MPDYVSFTKIWHNKPYAAIDPTRPELSAAGAFVVVTGGGTGIGKAIAVAFAQAGAKTVAILGRRLEKLEETATEITSKAKNADIQVLFESVDLSKRADVDSAAAALVKKANSAKINIFINSAGVMPGVGSVEGYDEAALRQGFELGVIAPFNAIQSFAPSLATDAHVYNVSSGLAHIKPVPGIWVYSALKAATTKMFDYVQEEHPDWHVVQIQPGVISTGFNSHLGVVSEDEPELAGQFTVWLASPEAKFLKSKFVWVNWDVDELKARADEIQNSWLFRILLNGVEM</sequence>
<gene>
    <name evidence="4" type="ORF">THAR02_03100</name>
</gene>
<comment type="similarity">
    <text evidence="1">Belongs to the short-chain dehydrogenases/reductases (SDR) family.</text>
</comment>
<evidence type="ECO:0000256" key="2">
    <source>
        <dbReference type="ARBA" id="ARBA00023002"/>
    </source>
</evidence>
<evidence type="ECO:0000313" key="5">
    <source>
        <dbReference type="Proteomes" id="UP000034112"/>
    </source>
</evidence>
<dbReference type="AlphaFoldDB" id="A0A0F9XXM8"/>
<dbReference type="EMBL" id="JOKZ01000067">
    <property type="protein sequence ID" value="KKP04763.1"/>
    <property type="molecule type" value="Genomic_DNA"/>
</dbReference>
<dbReference type="InterPro" id="IPR002347">
    <property type="entry name" value="SDR_fam"/>
</dbReference>
<organism evidence="4 5">
    <name type="scientific">Trichoderma harzianum</name>
    <name type="common">Hypocrea lixii</name>
    <dbReference type="NCBI Taxonomy" id="5544"/>
    <lineage>
        <taxon>Eukaryota</taxon>
        <taxon>Fungi</taxon>
        <taxon>Dikarya</taxon>
        <taxon>Ascomycota</taxon>
        <taxon>Pezizomycotina</taxon>
        <taxon>Sordariomycetes</taxon>
        <taxon>Hypocreomycetidae</taxon>
        <taxon>Hypocreales</taxon>
        <taxon>Hypocreaceae</taxon>
        <taxon>Trichoderma</taxon>
    </lineage>
</organism>
<evidence type="ECO:0000313" key="4">
    <source>
        <dbReference type="EMBL" id="KKP04763.1"/>
    </source>
</evidence>
<dbReference type="CDD" id="cd05233">
    <property type="entry name" value="SDR_c"/>
    <property type="match status" value="1"/>
</dbReference>
<accession>A0A0F9XXM8</accession>
<dbReference type="InterPro" id="IPR036291">
    <property type="entry name" value="NAD(P)-bd_dom_sf"/>
</dbReference>
<comment type="caution">
    <text evidence="4">The sequence shown here is derived from an EMBL/GenBank/DDBJ whole genome shotgun (WGS) entry which is preliminary data.</text>
</comment>
<keyword evidence="3" id="KW-0175">Coiled coil</keyword>
<dbReference type="OrthoDB" id="1933717at2759"/>